<organism evidence="1 2">
    <name type="scientific">Aneurinibacillus aneurinilyticus ATCC 12856</name>
    <dbReference type="NCBI Taxonomy" id="649747"/>
    <lineage>
        <taxon>Bacteria</taxon>
        <taxon>Bacillati</taxon>
        <taxon>Bacillota</taxon>
        <taxon>Bacilli</taxon>
        <taxon>Bacillales</taxon>
        <taxon>Paenibacillaceae</taxon>
        <taxon>Aneurinibacillus group</taxon>
        <taxon>Aneurinibacillus</taxon>
    </lineage>
</organism>
<dbReference type="Proteomes" id="UP000016511">
    <property type="component" value="Unassembled WGS sequence"/>
</dbReference>
<dbReference type="EMBL" id="AWSJ01000381">
    <property type="protein sequence ID" value="ERI04530.1"/>
    <property type="molecule type" value="Genomic_DNA"/>
</dbReference>
<sequence length="61" mass="7344">MMWIPAPCVTLLFSEKIFLFHLYHILPCDFALNFILFLPLKQAEAVFLETKEMSQKVRKRW</sequence>
<accession>U1WPH1</accession>
<dbReference type="STRING" id="649747.HMPREF0083_06042"/>
<gene>
    <name evidence="1" type="ORF">HMPREF0083_06042</name>
</gene>
<dbReference type="HOGENOM" id="CLU_2912351_0_0_9"/>
<reference evidence="1 2" key="1">
    <citation type="submission" date="2013-08" db="EMBL/GenBank/DDBJ databases">
        <authorList>
            <person name="Weinstock G."/>
            <person name="Sodergren E."/>
            <person name="Wylie T."/>
            <person name="Fulton L."/>
            <person name="Fulton R."/>
            <person name="Fronick C."/>
            <person name="O'Laughlin M."/>
            <person name="Godfrey J."/>
            <person name="Miner T."/>
            <person name="Herter B."/>
            <person name="Appelbaum E."/>
            <person name="Cordes M."/>
            <person name="Lek S."/>
            <person name="Wollam A."/>
            <person name="Pepin K.H."/>
            <person name="Palsikar V.B."/>
            <person name="Mitreva M."/>
            <person name="Wilson R.K."/>
        </authorList>
    </citation>
    <scope>NUCLEOTIDE SEQUENCE [LARGE SCALE GENOMIC DNA]</scope>
    <source>
        <strain evidence="1 2">ATCC 12856</strain>
    </source>
</reference>
<comment type="caution">
    <text evidence="1">The sequence shown here is derived from an EMBL/GenBank/DDBJ whole genome shotgun (WGS) entry which is preliminary data.</text>
</comment>
<evidence type="ECO:0000313" key="1">
    <source>
        <dbReference type="EMBL" id="ERI04530.1"/>
    </source>
</evidence>
<protein>
    <submittedName>
        <fullName evidence="1">Uncharacterized protein</fullName>
    </submittedName>
</protein>
<proteinExistence type="predicted"/>
<name>U1WPH1_ANEAE</name>
<evidence type="ECO:0000313" key="2">
    <source>
        <dbReference type="Proteomes" id="UP000016511"/>
    </source>
</evidence>
<keyword evidence="2" id="KW-1185">Reference proteome</keyword>
<dbReference type="AlphaFoldDB" id="U1WPH1"/>